<dbReference type="InterPro" id="IPR042099">
    <property type="entry name" value="ANL_N_sf"/>
</dbReference>
<dbReference type="InterPro" id="IPR025110">
    <property type="entry name" value="AMP-bd_C"/>
</dbReference>
<organism evidence="5 6">
    <name type="scientific">Priestia koreensis</name>
    <dbReference type="NCBI Taxonomy" id="284581"/>
    <lineage>
        <taxon>Bacteria</taxon>
        <taxon>Bacillati</taxon>
        <taxon>Bacillota</taxon>
        <taxon>Bacilli</taxon>
        <taxon>Bacillales</taxon>
        <taxon>Bacillaceae</taxon>
        <taxon>Priestia</taxon>
    </lineage>
</organism>
<dbReference type="InterPro" id="IPR045851">
    <property type="entry name" value="AMP-bd_C_sf"/>
</dbReference>
<evidence type="ECO:0000313" key="5">
    <source>
        <dbReference type="EMBL" id="KOO42760.1"/>
    </source>
</evidence>
<dbReference type="SUPFAM" id="SSF56801">
    <property type="entry name" value="Acetyl-CoA synthetase-like"/>
    <property type="match status" value="1"/>
</dbReference>
<keyword evidence="6" id="KW-1185">Reference proteome</keyword>
<dbReference type="InterPro" id="IPR050237">
    <property type="entry name" value="ATP-dep_AMP-bd_enzyme"/>
</dbReference>
<keyword evidence="2" id="KW-0436">Ligase</keyword>
<dbReference type="GO" id="GO:0016878">
    <property type="term" value="F:acid-thiol ligase activity"/>
    <property type="evidence" value="ECO:0007669"/>
    <property type="project" value="UniProtKB-ARBA"/>
</dbReference>
<dbReference type="PATRIC" id="fig|284581.3.peg.2817"/>
<dbReference type="Gene3D" id="3.40.50.12780">
    <property type="entry name" value="N-terminal domain of ligase-like"/>
    <property type="match status" value="1"/>
</dbReference>
<dbReference type="PROSITE" id="PS00455">
    <property type="entry name" value="AMP_BINDING"/>
    <property type="match status" value="1"/>
</dbReference>
<sequence length="506" mass="55981">MNTLQHLVTARTAKSPAKEALVEGNEIYSYSMYNERINQGAHELIKRGIKKGDRVGILCQTSIAYPVLIMSALKIGAIVVPISTGMTAYELNSILKSGDLTAVFYHDDFASILEEAKEGTNISQTIQVEKGAAFTKQFADQSTEEPTLGYDVTSEDIAFMMFTSGTTGNAKGCMLAHGAIAGFLSTSLNEDVEIEEDMRYLVAHPFFHMSTISALVQCISTGLTMVCTKETDPAKIWEIVEHENIKVMLALPPAFTYMMEELEKNPRDISFKLGLSGGTKVPETLIEQFDAQGMTLAQGYGSTEAWIISVWHPDMGWKKISSAGKPVQGVEVKVVDPETREELPTGNIGEIMVRSPYIFKGYWNNEEATNNVLQNGWLAMGDAGRVDEDGFIYIEGRYKDVVVYGGDNIYPDQVEEVIREFDDVLEVALIGLPDQFWGEVPAAFVVKKQGSSLTEQQIVEHCKQKLAAYKVPSVTFKEDLPKNSVGKIVKRTIKEEAIRERDLAHA</sequence>
<gene>
    <name evidence="5" type="ORF">AMD01_16575</name>
</gene>
<evidence type="ECO:0000256" key="2">
    <source>
        <dbReference type="ARBA" id="ARBA00022598"/>
    </source>
</evidence>
<dbReference type="STRING" id="284581.AMD01_16575"/>
<comment type="similarity">
    <text evidence="1">Belongs to the ATP-dependent AMP-binding enzyme family.</text>
</comment>
<dbReference type="EMBL" id="LILC01000023">
    <property type="protein sequence ID" value="KOO42760.1"/>
    <property type="molecule type" value="Genomic_DNA"/>
</dbReference>
<feature type="domain" description="AMP-dependent synthetase/ligase" evidence="3">
    <location>
        <begin position="11"/>
        <end position="363"/>
    </location>
</feature>
<proteinExistence type="inferred from homology"/>
<reference evidence="6" key="1">
    <citation type="submission" date="2015-08" db="EMBL/GenBank/DDBJ databases">
        <title>Fjat-14210 dsm16467.</title>
        <authorList>
            <person name="Liu B."/>
            <person name="Wang J."/>
            <person name="Zhu Y."/>
            <person name="Liu G."/>
            <person name="Chen Q."/>
            <person name="Chen Z."/>
            <person name="Lan J."/>
            <person name="Che J."/>
            <person name="Ge C."/>
            <person name="Shi H."/>
            <person name="Pan Z."/>
            <person name="Liu X."/>
        </authorList>
    </citation>
    <scope>NUCLEOTIDE SEQUENCE [LARGE SCALE GENOMIC DNA]</scope>
    <source>
        <strain evidence="6">DSM 16467</strain>
    </source>
</reference>
<dbReference type="PANTHER" id="PTHR43767">
    <property type="entry name" value="LONG-CHAIN-FATTY-ACID--COA LIGASE"/>
    <property type="match status" value="1"/>
</dbReference>
<comment type="caution">
    <text evidence="5">The sequence shown here is derived from an EMBL/GenBank/DDBJ whole genome shotgun (WGS) entry which is preliminary data.</text>
</comment>
<evidence type="ECO:0000313" key="6">
    <source>
        <dbReference type="Proteomes" id="UP000037558"/>
    </source>
</evidence>
<accession>A0A0M0KVA7</accession>
<dbReference type="Pfam" id="PF00501">
    <property type="entry name" value="AMP-binding"/>
    <property type="match status" value="1"/>
</dbReference>
<name>A0A0M0KVA7_9BACI</name>
<dbReference type="Proteomes" id="UP000037558">
    <property type="component" value="Unassembled WGS sequence"/>
</dbReference>
<dbReference type="InterPro" id="IPR000873">
    <property type="entry name" value="AMP-dep_synth/lig_dom"/>
</dbReference>
<evidence type="ECO:0000259" key="4">
    <source>
        <dbReference type="Pfam" id="PF13193"/>
    </source>
</evidence>
<dbReference type="InterPro" id="IPR020845">
    <property type="entry name" value="AMP-binding_CS"/>
</dbReference>
<dbReference type="Pfam" id="PF13193">
    <property type="entry name" value="AMP-binding_C"/>
    <property type="match status" value="1"/>
</dbReference>
<evidence type="ECO:0000259" key="3">
    <source>
        <dbReference type="Pfam" id="PF00501"/>
    </source>
</evidence>
<dbReference type="OrthoDB" id="9757771at2"/>
<evidence type="ECO:0000256" key="1">
    <source>
        <dbReference type="ARBA" id="ARBA00006432"/>
    </source>
</evidence>
<protein>
    <submittedName>
        <fullName evidence="5">AMP-binding protein</fullName>
    </submittedName>
</protein>
<dbReference type="Gene3D" id="3.30.300.30">
    <property type="match status" value="1"/>
</dbReference>
<feature type="domain" description="AMP-binding enzyme C-terminal" evidence="4">
    <location>
        <begin position="413"/>
        <end position="487"/>
    </location>
</feature>
<dbReference type="RefSeq" id="WP_053402558.1">
    <property type="nucleotide sequence ID" value="NZ_LILC01000023.1"/>
</dbReference>
<dbReference type="FunFam" id="3.30.300.30:FF:000008">
    <property type="entry name" value="2,3-dihydroxybenzoate-AMP ligase"/>
    <property type="match status" value="1"/>
</dbReference>
<dbReference type="PANTHER" id="PTHR43767:SF1">
    <property type="entry name" value="NONRIBOSOMAL PEPTIDE SYNTHASE PES1 (EUROFUNG)-RELATED"/>
    <property type="match status" value="1"/>
</dbReference>
<dbReference type="AlphaFoldDB" id="A0A0M0KVA7"/>